<evidence type="ECO:0000256" key="1">
    <source>
        <dbReference type="SAM" id="Phobius"/>
    </source>
</evidence>
<keyword evidence="1" id="KW-1133">Transmembrane helix</keyword>
<keyword evidence="1" id="KW-0812">Transmembrane</keyword>
<keyword evidence="1" id="KW-0472">Membrane</keyword>
<name>A0A6J5SI06_9CAUD</name>
<organism evidence="2">
    <name type="scientific">uncultured Caudovirales phage</name>
    <dbReference type="NCBI Taxonomy" id="2100421"/>
    <lineage>
        <taxon>Viruses</taxon>
        <taxon>Duplodnaviria</taxon>
        <taxon>Heunggongvirae</taxon>
        <taxon>Uroviricota</taxon>
        <taxon>Caudoviricetes</taxon>
        <taxon>Peduoviridae</taxon>
        <taxon>Maltschvirus</taxon>
        <taxon>Maltschvirus maltsch</taxon>
    </lineage>
</organism>
<gene>
    <name evidence="2" type="ORF">UFOVP1454_13</name>
</gene>
<accession>A0A6J5SI06</accession>
<evidence type="ECO:0000313" key="2">
    <source>
        <dbReference type="EMBL" id="CAB4214000.1"/>
    </source>
</evidence>
<protein>
    <submittedName>
        <fullName evidence="2">Uncharacterized protein</fullName>
    </submittedName>
</protein>
<reference evidence="2" key="1">
    <citation type="submission" date="2020-05" db="EMBL/GenBank/DDBJ databases">
        <authorList>
            <person name="Chiriac C."/>
            <person name="Salcher M."/>
            <person name="Ghai R."/>
            <person name="Kavagutti S V."/>
        </authorList>
    </citation>
    <scope>NUCLEOTIDE SEQUENCE</scope>
</reference>
<sequence length="96" mass="11068">MREREQQEEEPFWTKELIQPLGMMCASSLNVIGGAILLMVSEKDRSNPFIYTAMTTSLIYVVSNAIKSYQVHQEQVQSFQEREKAKRELSAVVIEK</sequence>
<proteinExistence type="predicted"/>
<feature type="transmembrane region" description="Helical" evidence="1">
    <location>
        <begin position="21"/>
        <end position="40"/>
    </location>
</feature>
<dbReference type="EMBL" id="LR797414">
    <property type="protein sequence ID" value="CAB4214000.1"/>
    <property type="molecule type" value="Genomic_DNA"/>
</dbReference>
<feature type="transmembrane region" description="Helical" evidence="1">
    <location>
        <begin position="46"/>
        <end position="66"/>
    </location>
</feature>